<dbReference type="GO" id="GO:0005813">
    <property type="term" value="C:centrosome"/>
    <property type="evidence" value="ECO:0007669"/>
    <property type="project" value="UniProtKB-SubCell"/>
</dbReference>
<evidence type="ECO:0000256" key="2">
    <source>
        <dbReference type="ARBA" id="ARBA00011832"/>
    </source>
</evidence>
<evidence type="ECO:0000256" key="6">
    <source>
        <dbReference type="ARBA" id="ARBA00023054"/>
    </source>
</evidence>
<keyword evidence="6 10" id="KW-0175">Coiled coil</keyword>
<dbReference type="InterPro" id="IPR037692">
    <property type="entry name" value="CEP70"/>
</dbReference>
<evidence type="ECO:0000256" key="9">
    <source>
        <dbReference type="PROSITE-ProRule" id="PRU00339"/>
    </source>
</evidence>
<gene>
    <name evidence="11" type="ORF">WMY93_022331</name>
</gene>
<feature type="coiled-coil region" evidence="10">
    <location>
        <begin position="265"/>
        <end position="296"/>
    </location>
</feature>
<evidence type="ECO:0000256" key="4">
    <source>
        <dbReference type="ARBA" id="ARBA00022490"/>
    </source>
</evidence>
<evidence type="ECO:0000256" key="8">
    <source>
        <dbReference type="ARBA" id="ARBA00025273"/>
    </source>
</evidence>
<dbReference type="GO" id="GO:0060271">
    <property type="term" value="P:cilium assembly"/>
    <property type="evidence" value="ECO:0007669"/>
    <property type="project" value="InterPro"/>
</dbReference>
<keyword evidence="4" id="KW-0963">Cytoplasm</keyword>
<keyword evidence="12" id="KW-1185">Reference proteome</keyword>
<evidence type="ECO:0000313" key="12">
    <source>
        <dbReference type="Proteomes" id="UP001460270"/>
    </source>
</evidence>
<evidence type="ECO:0000313" key="11">
    <source>
        <dbReference type="EMBL" id="KAK7893179.1"/>
    </source>
</evidence>
<evidence type="ECO:0000256" key="3">
    <source>
        <dbReference type="ARBA" id="ARBA00018408"/>
    </source>
</evidence>
<proteinExistence type="predicted"/>
<evidence type="ECO:0000256" key="5">
    <source>
        <dbReference type="ARBA" id="ARBA00022803"/>
    </source>
</evidence>
<feature type="coiled-coil region" evidence="10">
    <location>
        <begin position="91"/>
        <end position="185"/>
    </location>
</feature>
<accession>A0AAW0NIZ8</accession>
<reference evidence="12" key="1">
    <citation type="submission" date="2024-04" db="EMBL/GenBank/DDBJ databases">
        <title>Salinicola lusitanus LLJ914,a marine bacterium isolated from the Okinawa Trough.</title>
        <authorList>
            <person name="Li J."/>
        </authorList>
    </citation>
    <scope>NUCLEOTIDE SEQUENCE [LARGE SCALE GENOMIC DNA]</scope>
</reference>
<dbReference type="PANTHER" id="PTHR14594:SF1">
    <property type="entry name" value="CENTROSOMAL PROTEIN OF 70 KDA"/>
    <property type="match status" value="1"/>
</dbReference>
<dbReference type="InterPro" id="IPR019734">
    <property type="entry name" value="TPR_rpt"/>
</dbReference>
<dbReference type="EMBL" id="JBBPFD010000016">
    <property type="protein sequence ID" value="KAK7893179.1"/>
    <property type="molecule type" value="Genomic_DNA"/>
</dbReference>
<dbReference type="GO" id="GO:0070507">
    <property type="term" value="P:regulation of microtubule cytoskeleton organization"/>
    <property type="evidence" value="ECO:0007669"/>
    <property type="project" value="InterPro"/>
</dbReference>
<protein>
    <recommendedName>
        <fullName evidence="3">Centrosomal protein of 70 kDa</fullName>
    </recommendedName>
</protein>
<keyword evidence="7" id="KW-0206">Cytoskeleton</keyword>
<name>A0AAW0NIZ8_9GOBI</name>
<comment type="function">
    <text evidence="8">Plays a role in the organization of both preexisting and nascent microtubules in interphase cells. During mitosis, required for the organization and orientation of the mitotic spindle.</text>
</comment>
<evidence type="ECO:0000256" key="10">
    <source>
        <dbReference type="SAM" id="Coils"/>
    </source>
</evidence>
<comment type="subcellular location">
    <subcellularLocation>
        <location evidence="1">Cytoplasm</location>
        <location evidence="1">Cytoskeleton</location>
        <location evidence="1">Microtubule organizing center</location>
        <location evidence="1">Centrosome</location>
    </subcellularLocation>
</comment>
<dbReference type="PANTHER" id="PTHR14594">
    <property type="entry name" value="CENTROSOMAL PROTEIN OF 70 KDA"/>
    <property type="match status" value="1"/>
</dbReference>
<dbReference type="Proteomes" id="UP001460270">
    <property type="component" value="Unassembled WGS sequence"/>
</dbReference>
<keyword evidence="5 9" id="KW-0802">TPR repeat</keyword>
<comment type="subunit">
    <text evidence="2">Directly interacts with tubulin-gamma; this interaction determines centrosomal localization.</text>
</comment>
<feature type="repeat" description="TPR" evidence="9">
    <location>
        <begin position="471"/>
        <end position="504"/>
    </location>
</feature>
<dbReference type="PROSITE" id="PS50005">
    <property type="entry name" value="TPR"/>
    <property type="match status" value="1"/>
</dbReference>
<dbReference type="AlphaFoldDB" id="A0AAW0NIZ8"/>
<dbReference type="GO" id="GO:0043015">
    <property type="term" value="F:gamma-tubulin binding"/>
    <property type="evidence" value="ECO:0007669"/>
    <property type="project" value="InterPro"/>
</dbReference>
<evidence type="ECO:0000256" key="7">
    <source>
        <dbReference type="ARBA" id="ARBA00023212"/>
    </source>
</evidence>
<organism evidence="11 12">
    <name type="scientific">Mugilogobius chulae</name>
    <name type="common">yellowstripe goby</name>
    <dbReference type="NCBI Taxonomy" id="88201"/>
    <lineage>
        <taxon>Eukaryota</taxon>
        <taxon>Metazoa</taxon>
        <taxon>Chordata</taxon>
        <taxon>Craniata</taxon>
        <taxon>Vertebrata</taxon>
        <taxon>Euteleostomi</taxon>
        <taxon>Actinopterygii</taxon>
        <taxon>Neopterygii</taxon>
        <taxon>Teleostei</taxon>
        <taxon>Neoteleostei</taxon>
        <taxon>Acanthomorphata</taxon>
        <taxon>Gobiaria</taxon>
        <taxon>Gobiiformes</taxon>
        <taxon>Gobioidei</taxon>
        <taxon>Gobiidae</taxon>
        <taxon>Gobionellinae</taxon>
        <taxon>Mugilogobius</taxon>
    </lineage>
</organism>
<evidence type="ECO:0000256" key="1">
    <source>
        <dbReference type="ARBA" id="ARBA00004300"/>
    </source>
</evidence>
<comment type="caution">
    <text evidence="11">The sequence shown here is derived from an EMBL/GenBank/DDBJ whole genome shotgun (WGS) entry which is preliminary data.</text>
</comment>
<sequence>MENSRNPLVHSCNKKTYVYLWTCKQFQQEQVEWDDVNKLLQHHGFKPVHFADPVENKSLSDLVLLDKRTAVEVRATLRVMLTDSERRQQLIQELIRTNTQLKEDVQTHMSRSVSQTQKASELEKLLDEVRVRVQELEDRCVDRAAQSQGEVQSLQRDKQHAQRLVEDLEQALLKQREEISELQKKLHFAVRSEEQRLVQQSQTFELICKRTVRQNSSQDQLILDVIGHYETKMSRLLDELRTVKGEDVSLEQTPSSISPTFRTMIKAFKEQQKESKNQIEELKMKVEHLKQELESRPTLKDLKFYKHKVRRIEKLYNLKLSQDENSYEIQDNGSDSALCHQYKQLLSEISSLLTGPKAPLRLHRQKFVSDSGKHFQSLVPTLELWTQQLSLLKDLRQSLNKLSSRLLPWQPSEESSSSTEPVKVEDMMLLVDTLLENTSTDDEKVLRSPTRHTLGSMVSHFQTLFDVSSLSGVYPRMNEVYSRLGEMSNAMRNIRDALNLDSRATCAEVVDHVTRLTSSPPQTAVQDLLEEEDIDSIIQKVKDHDEFFPAFHSFIIDILQILELTRLDDILPALESLKQQAV</sequence>